<dbReference type="SUPFAM" id="SSF53822">
    <property type="entry name" value="Periplasmic binding protein-like I"/>
    <property type="match status" value="1"/>
</dbReference>
<dbReference type="PRINTS" id="PR00337">
    <property type="entry name" value="LEUILEVALBP"/>
</dbReference>
<evidence type="ECO:0000256" key="3">
    <source>
        <dbReference type="ARBA" id="ARBA00022729"/>
    </source>
</evidence>
<dbReference type="Proteomes" id="UP001315278">
    <property type="component" value="Unassembled WGS sequence"/>
</dbReference>
<dbReference type="Pfam" id="PF13458">
    <property type="entry name" value="Peripla_BP_6"/>
    <property type="match status" value="1"/>
</dbReference>
<evidence type="ECO:0000259" key="6">
    <source>
        <dbReference type="Pfam" id="PF13458"/>
    </source>
</evidence>
<organism evidence="7 8">
    <name type="scientific">Bradyrhizobium jicamae</name>
    <dbReference type="NCBI Taxonomy" id="280332"/>
    <lineage>
        <taxon>Bacteria</taxon>
        <taxon>Pseudomonadati</taxon>
        <taxon>Pseudomonadota</taxon>
        <taxon>Alphaproteobacteria</taxon>
        <taxon>Hyphomicrobiales</taxon>
        <taxon>Nitrobacteraceae</taxon>
        <taxon>Bradyrhizobium</taxon>
    </lineage>
</organism>
<evidence type="ECO:0000313" key="7">
    <source>
        <dbReference type="EMBL" id="MBR0801676.1"/>
    </source>
</evidence>
<evidence type="ECO:0000256" key="4">
    <source>
        <dbReference type="ARBA" id="ARBA00022970"/>
    </source>
</evidence>
<name>A0ABS5FZM1_9BRAD</name>
<keyword evidence="4" id="KW-0029">Amino-acid transport</keyword>
<evidence type="ECO:0000256" key="1">
    <source>
        <dbReference type="ARBA" id="ARBA00010062"/>
    </source>
</evidence>
<accession>A0ABS5FZM1</accession>
<dbReference type="PANTHER" id="PTHR30483">
    <property type="entry name" value="LEUCINE-SPECIFIC-BINDING PROTEIN"/>
    <property type="match status" value="1"/>
</dbReference>
<dbReference type="InterPro" id="IPR028081">
    <property type="entry name" value="Leu-bd"/>
</dbReference>
<dbReference type="EMBL" id="JAFCJH010000096">
    <property type="protein sequence ID" value="MBR0801676.1"/>
    <property type="molecule type" value="Genomic_DNA"/>
</dbReference>
<comment type="similarity">
    <text evidence="1">Belongs to the leucine-binding protein family.</text>
</comment>
<evidence type="ECO:0000256" key="2">
    <source>
        <dbReference type="ARBA" id="ARBA00022448"/>
    </source>
</evidence>
<feature type="chain" id="PRO_5046196154" evidence="5">
    <location>
        <begin position="23"/>
        <end position="399"/>
    </location>
</feature>
<protein>
    <submittedName>
        <fullName evidence="7">ABC transporter substrate-binding protein</fullName>
    </submittedName>
</protein>
<dbReference type="InterPro" id="IPR000709">
    <property type="entry name" value="Leu_Ile_Val-bd"/>
</dbReference>
<proteinExistence type="inferred from homology"/>
<comment type="caution">
    <text evidence="7">The sequence shown here is derived from an EMBL/GenBank/DDBJ whole genome shotgun (WGS) entry which is preliminary data.</text>
</comment>
<keyword evidence="2" id="KW-0813">Transport</keyword>
<evidence type="ECO:0000313" key="8">
    <source>
        <dbReference type="Proteomes" id="UP001315278"/>
    </source>
</evidence>
<gene>
    <name evidence="7" type="ORF">JQ615_40730</name>
</gene>
<dbReference type="CDD" id="cd06330">
    <property type="entry name" value="PBP1_As_SBP-like"/>
    <property type="match status" value="1"/>
</dbReference>
<keyword evidence="3 5" id="KW-0732">Signal</keyword>
<dbReference type="InterPro" id="IPR051010">
    <property type="entry name" value="BCAA_transport"/>
</dbReference>
<dbReference type="InterPro" id="IPR028082">
    <property type="entry name" value="Peripla_BP_I"/>
</dbReference>
<dbReference type="Gene3D" id="3.40.50.2300">
    <property type="match status" value="2"/>
</dbReference>
<evidence type="ECO:0000256" key="5">
    <source>
        <dbReference type="SAM" id="SignalP"/>
    </source>
</evidence>
<sequence>MKLQRLLLGIVAASLVPAAAGAAENTIKIGYPMPLSGPASVYGVPVVKGAEMAVSEINAGGGVLGRKLELLTRDSKASADEAVRLARELIIKDNVDFLSGTLTSAEAPAVSTIAKENKIVFMAPTSKTVQLTSPANLHTYIFRLASNTDIDGRTGASIIAGWKDVKRVATIAPDYAYGRDAVAAFVDYIKKARPDIEIVDQQWPKLGQSDFTPFINAQMAKKPDAVFCDVYGGDFVTFAKQAAPLGYFKAISNRLADAGEVGTTDEALALGNDYPYGIWSDAYDPVVWPENEPAEHKAFIERLKAYTKEKYGSGWAIMGYASIFALAEGMKKAGSTNSDKVAKALLGLSFDTPIGKLTFNEKTHETDMGEFWGQMVKDDRYPFAVMKDPKYLSQGPYTN</sequence>
<feature type="signal peptide" evidence="5">
    <location>
        <begin position="1"/>
        <end position="22"/>
    </location>
</feature>
<reference evidence="8" key="1">
    <citation type="journal article" date="2021" name="ISME J.">
        <title>Evolutionary origin and ecological implication of a unique nif island in free-living Bradyrhizobium lineages.</title>
        <authorList>
            <person name="Tao J."/>
        </authorList>
    </citation>
    <scope>NUCLEOTIDE SEQUENCE [LARGE SCALE GENOMIC DNA]</scope>
    <source>
        <strain evidence="8">SZCCT0434</strain>
    </source>
</reference>
<dbReference type="PANTHER" id="PTHR30483:SF37">
    <property type="entry name" value="ABC TRANSPORTER SUBSTRATE-BINDING PROTEIN"/>
    <property type="match status" value="1"/>
</dbReference>
<keyword evidence="8" id="KW-1185">Reference proteome</keyword>
<dbReference type="RefSeq" id="WP_212495608.1">
    <property type="nucleotide sequence ID" value="NZ_JAFCJH010000096.1"/>
</dbReference>
<feature type="domain" description="Leucine-binding protein" evidence="6">
    <location>
        <begin position="26"/>
        <end position="369"/>
    </location>
</feature>